<name>A0ACB8ZXZ0_ARCLA</name>
<reference evidence="1 2" key="2">
    <citation type="journal article" date="2022" name="Mol. Ecol. Resour.">
        <title>The genomes of chicory, endive, great burdock and yacon provide insights into Asteraceae paleo-polyploidization history and plant inulin production.</title>
        <authorList>
            <person name="Fan W."/>
            <person name="Wang S."/>
            <person name="Wang H."/>
            <person name="Wang A."/>
            <person name="Jiang F."/>
            <person name="Liu H."/>
            <person name="Zhao H."/>
            <person name="Xu D."/>
            <person name="Zhang Y."/>
        </authorList>
    </citation>
    <scope>NUCLEOTIDE SEQUENCE [LARGE SCALE GENOMIC DNA]</scope>
    <source>
        <strain evidence="2">cv. Niubang</strain>
    </source>
</reference>
<gene>
    <name evidence="1" type="ORF">L6452_28317</name>
</gene>
<dbReference type="Proteomes" id="UP001055879">
    <property type="component" value="Linkage Group LG09"/>
</dbReference>
<keyword evidence="2" id="KW-1185">Reference proteome</keyword>
<organism evidence="1 2">
    <name type="scientific">Arctium lappa</name>
    <name type="common">Greater burdock</name>
    <name type="synonym">Lappa major</name>
    <dbReference type="NCBI Taxonomy" id="4217"/>
    <lineage>
        <taxon>Eukaryota</taxon>
        <taxon>Viridiplantae</taxon>
        <taxon>Streptophyta</taxon>
        <taxon>Embryophyta</taxon>
        <taxon>Tracheophyta</taxon>
        <taxon>Spermatophyta</taxon>
        <taxon>Magnoliopsida</taxon>
        <taxon>eudicotyledons</taxon>
        <taxon>Gunneridae</taxon>
        <taxon>Pentapetalae</taxon>
        <taxon>asterids</taxon>
        <taxon>campanulids</taxon>
        <taxon>Asterales</taxon>
        <taxon>Asteraceae</taxon>
        <taxon>Carduoideae</taxon>
        <taxon>Cardueae</taxon>
        <taxon>Arctiinae</taxon>
        <taxon>Arctium</taxon>
    </lineage>
</organism>
<comment type="caution">
    <text evidence="1">The sequence shown here is derived from an EMBL/GenBank/DDBJ whole genome shotgun (WGS) entry which is preliminary data.</text>
</comment>
<evidence type="ECO:0000313" key="1">
    <source>
        <dbReference type="EMBL" id="KAI3702574.1"/>
    </source>
</evidence>
<dbReference type="EMBL" id="CM042055">
    <property type="protein sequence ID" value="KAI3702574.1"/>
    <property type="molecule type" value="Genomic_DNA"/>
</dbReference>
<sequence>MLTLGGFVESEVGVASKFNPVKNHRLKPKAPIPSINHLACKNQTSTMSLASSSQSFFTNALLTAPAPHKSNQIPKNSIIISSNAHKQETPPKDSSRINENNNQLAKLALMTMAAGVLTLGSVDPAFAAKSGGRVGGQAFRSAPQPSSPRSSSPRINNSRTNIYINPRVAPPLVGGYGYGWGWSPFSYFAPGPSVVAVGGGFDTLLLFMLLGAAAAVVRSFFRSRNDDEDY</sequence>
<accession>A0ACB8ZXZ0</accession>
<reference evidence="2" key="1">
    <citation type="journal article" date="2022" name="Mol. Ecol. Resour.">
        <title>The genomes of chicory, endive, great burdock and yacon provide insights into Asteraceae palaeo-polyploidization history and plant inulin production.</title>
        <authorList>
            <person name="Fan W."/>
            <person name="Wang S."/>
            <person name="Wang H."/>
            <person name="Wang A."/>
            <person name="Jiang F."/>
            <person name="Liu H."/>
            <person name="Zhao H."/>
            <person name="Xu D."/>
            <person name="Zhang Y."/>
        </authorList>
    </citation>
    <scope>NUCLEOTIDE SEQUENCE [LARGE SCALE GENOMIC DNA]</scope>
    <source>
        <strain evidence="2">cv. Niubang</strain>
    </source>
</reference>
<protein>
    <submittedName>
        <fullName evidence="1">Uncharacterized protein</fullName>
    </submittedName>
</protein>
<evidence type="ECO:0000313" key="2">
    <source>
        <dbReference type="Proteomes" id="UP001055879"/>
    </source>
</evidence>
<proteinExistence type="predicted"/>